<keyword evidence="1" id="KW-0812">Transmembrane</keyword>
<sequence>SILLSIELGLEHGTLAGLLSYLGIYLPATSIAGLIAQGVSTGLDAAGITDIVTGTLFGLMPWWGWAFWPAVVAGVVTFVSF</sequence>
<keyword evidence="1" id="KW-1133">Transmembrane helix</keyword>
<evidence type="ECO:0000256" key="1">
    <source>
        <dbReference type="SAM" id="Phobius"/>
    </source>
</evidence>
<reference evidence="2" key="1">
    <citation type="submission" date="2013-08" db="EMBL/GenBank/DDBJ databases">
        <authorList>
            <person name="Mendez C."/>
            <person name="Richter M."/>
            <person name="Ferrer M."/>
            <person name="Sanchez J."/>
        </authorList>
    </citation>
    <scope>NUCLEOTIDE SEQUENCE</scope>
</reference>
<accession>T1D253</accession>
<proteinExistence type="predicted"/>
<gene>
    <name evidence="2" type="ORF">B1A_03917</name>
</gene>
<evidence type="ECO:0000313" key="2">
    <source>
        <dbReference type="EMBL" id="EQD75539.1"/>
    </source>
</evidence>
<dbReference type="EMBL" id="AUZX01002863">
    <property type="protein sequence ID" value="EQD75539.1"/>
    <property type="molecule type" value="Genomic_DNA"/>
</dbReference>
<feature type="transmembrane region" description="Helical" evidence="1">
    <location>
        <begin position="62"/>
        <end position="80"/>
    </location>
</feature>
<dbReference type="AlphaFoldDB" id="T1D253"/>
<keyword evidence="1" id="KW-0472">Membrane</keyword>
<comment type="caution">
    <text evidence="2">The sequence shown here is derived from an EMBL/GenBank/DDBJ whole genome shotgun (WGS) entry which is preliminary data.</text>
</comment>
<feature type="non-terminal residue" evidence="2">
    <location>
        <position position="1"/>
    </location>
</feature>
<name>T1D253_9ZZZZ</name>
<organism evidence="2">
    <name type="scientific">mine drainage metagenome</name>
    <dbReference type="NCBI Taxonomy" id="410659"/>
    <lineage>
        <taxon>unclassified sequences</taxon>
        <taxon>metagenomes</taxon>
        <taxon>ecological metagenomes</taxon>
    </lineage>
</organism>
<reference evidence="2" key="2">
    <citation type="journal article" date="2014" name="ISME J.">
        <title>Microbial stratification in low pH oxic and suboxic macroscopic growths along an acid mine drainage.</title>
        <authorList>
            <person name="Mendez-Garcia C."/>
            <person name="Mesa V."/>
            <person name="Sprenger R.R."/>
            <person name="Richter M."/>
            <person name="Diez M.S."/>
            <person name="Solano J."/>
            <person name="Bargiela R."/>
            <person name="Golyshina O.V."/>
            <person name="Manteca A."/>
            <person name="Ramos J.L."/>
            <person name="Gallego J.R."/>
            <person name="Llorente I."/>
            <person name="Martins Dos Santos V.A."/>
            <person name="Jensen O.N."/>
            <person name="Pelaez A.I."/>
            <person name="Sanchez J."/>
            <person name="Ferrer M."/>
        </authorList>
    </citation>
    <scope>NUCLEOTIDE SEQUENCE</scope>
</reference>
<protein>
    <submittedName>
        <fullName evidence="2">Uncharacterized protein</fullName>
    </submittedName>
</protein>